<dbReference type="Proteomes" id="UP000549009">
    <property type="component" value="Unassembled WGS sequence"/>
</dbReference>
<accession>A0A7W8AXR1</accession>
<organism evidence="1 2">
    <name type="scientific">Streptomyces spectabilis</name>
    <dbReference type="NCBI Taxonomy" id="68270"/>
    <lineage>
        <taxon>Bacteria</taxon>
        <taxon>Bacillati</taxon>
        <taxon>Actinomycetota</taxon>
        <taxon>Actinomycetes</taxon>
        <taxon>Kitasatosporales</taxon>
        <taxon>Streptomycetaceae</taxon>
        <taxon>Streptomyces</taxon>
    </lineage>
</organism>
<reference evidence="1 2" key="1">
    <citation type="submission" date="2020-08" db="EMBL/GenBank/DDBJ databases">
        <title>Genomic Encyclopedia of Type Strains, Phase III (KMG-III): the genomes of soil and plant-associated and newly described type strains.</title>
        <authorList>
            <person name="Whitman W."/>
        </authorList>
    </citation>
    <scope>NUCLEOTIDE SEQUENCE [LARGE SCALE GENOMIC DNA]</scope>
    <source>
        <strain evidence="1 2">CECT 3146</strain>
    </source>
</reference>
<sequence length="36" mass="3898">MRPVFTAEVLRYVYGAPAVISRGIFCAPGGLVEKQT</sequence>
<keyword evidence="2" id="KW-1185">Reference proteome</keyword>
<dbReference type="EMBL" id="JACHJD010000008">
    <property type="protein sequence ID" value="MBB5105906.1"/>
    <property type="molecule type" value="Genomic_DNA"/>
</dbReference>
<evidence type="ECO:0000313" key="1">
    <source>
        <dbReference type="EMBL" id="MBB5105906.1"/>
    </source>
</evidence>
<dbReference type="AlphaFoldDB" id="A0A7W8AXR1"/>
<protein>
    <submittedName>
        <fullName evidence="1">Uncharacterized protein</fullName>
    </submittedName>
</protein>
<comment type="caution">
    <text evidence="1">The sequence shown here is derived from an EMBL/GenBank/DDBJ whole genome shotgun (WGS) entry which is preliminary data.</text>
</comment>
<evidence type="ECO:0000313" key="2">
    <source>
        <dbReference type="Proteomes" id="UP000549009"/>
    </source>
</evidence>
<gene>
    <name evidence="1" type="ORF">FHS40_005001</name>
</gene>
<name>A0A7W8AXR1_STRST</name>
<proteinExistence type="predicted"/>